<dbReference type="Gene3D" id="1.25.40.10">
    <property type="entry name" value="Tetratricopeptide repeat domain"/>
    <property type="match status" value="1"/>
</dbReference>
<evidence type="ECO:0000256" key="2">
    <source>
        <dbReference type="ARBA" id="ARBA00012865"/>
    </source>
</evidence>
<keyword evidence="8" id="KW-0812">Transmembrane</keyword>
<organism evidence="10 11">
    <name type="scientific">Desulfurella multipotens</name>
    <dbReference type="NCBI Taxonomy" id="79269"/>
    <lineage>
        <taxon>Bacteria</taxon>
        <taxon>Pseudomonadati</taxon>
        <taxon>Campylobacterota</taxon>
        <taxon>Desulfurellia</taxon>
        <taxon>Desulfurellales</taxon>
        <taxon>Desulfurellaceae</taxon>
        <taxon>Desulfurella</taxon>
    </lineage>
</organism>
<gene>
    <name evidence="10" type="ORF">SAMN05660835_01828</name>
</gene>
<feature type="repeat" description="ANK" evidence="7">
    <location>
        <begin position="357"/>
        <end position="389"/>
    </location>
</feature>
<keyword evidence="5" id="KW-1015">Disulfide bond</keyword>
<name>A0A1G6RP27_9BACT</name>
<dbReference type="GO" id="GO:0046677">
    <property type="term" value="P:response to antibiotic"/>
    <property type="evidence" value="ECO:0007669"/>
    <property type="project" value="UniProtKB-KW"/>
</dbReference>
<dbReference type="AlphaFoldDB" id="A0A1G6RP27"/>
<dbReference type="SMART" id="SM00248">
    <property type="entry name" value="ANK"/>
    <property type="match status" value="2"/>
</dbReference>
<keyword evidence="4 7" id="KW-0040">ANK repeat</keyword>
<evidence type="ECO:0000313" key="10">
    <source>
        <dbReference type="EMBL" id="SDD06298.1"/>
    </source>
</evidence>
<dbReference type="InterPro" id="IPR002110">
    <property type="entry name" value="Ankyrin_rpt"/>
</dbReference>
<dbReference type="RefSeq" id="WP_159427527.1">
    <property type="nucleotide sequence ID" value="NZ_FMYU01000020.1"/>
</dbReference>
<dbReference type="Gene3D" id="1.25.40.20">
    <property type="entry name" value="Ankyrin repeat-containing domain"/>
    <property type="match status" value="1"/>
</dbReference>
<dbReference type="Pfam" id="PF12796">
    <property type="entry name" value="Ank_2"/>
    <property type="match status" value="1"/>
</dbReference>
<dbReference type="PANTHER" id="PTHR24171:SF9">
    <property type="entry name" value="ANKYRIN REPEAT DOMAIN-CONTAINING PROTEIN 39"/>
    <property type="match status" value="1"/>
</dbReference>
<accession>A0A1G6RP27</accession>
<dbReference type="Pfam" id="PF13240">
    <property type="entry name" value="Zn_Ribbon_1"/>
    <property type="match status" value="1"/>
</dbReference>
<dbReference type="PROSITE" id="PS50297">
    <property type="entry name" value="ANK_REP_REGION"/>
    <property type="match status" value="1"/>
</dbReference>
<sequence>MFCPNCGKEIDDSSKFCKYCGYNITQQNEQKQETKQADTSKDSLKPDLKVIQKPKNDSLLVSIIVIILIAIAAFGGYFVYKSMFSLHKKALELIDKKEYSKAAQLLAKSCNKGNTDSCVRLADMYANGTQIPKDEAQAINFYTIACNKNNSIACAKLRELSSNMITQQTQTTNATQNQTPQNLEEEKNAILNTIKTYYQNIPNNLREAYSVLSSNFQTKQPYNLWSDGFKNTISTELKNVEITQLDNQTSKANVIVTAQDKIKDGAVVSTYEGTWELIKSGNEWKLNKADIKKISENIIHPNLNTSKTSTVTQKTKENVSQKSYTADDLFKAVSSSNATLVKKILAQGISPNVKDKNGSTPLMYAAYYGNLEICKILIAHGADVNARSVVGGTALGAAKESGNQAVYNFLLQHGATY</sequence>
<proteinExistence type="predicted"/>
<evidence type="ECO:0000256" key="1">
    <source>
        <dbReference type="ARBA" id="ARBA00001526"/>
    </source>
</evidence>
<dbReference type="EMBL" id="FMYU01000020">
    <property type="protein sequence ID" value="SDD06298.1"/>
    <property type="molecule type" value="Genomic_DNA"/>
</dbReference>
<keyword evidence="8" id="KW-1133">Transmembrane helix</keyword>
<dbReference type="SUPFAM" id="SSF48403">
    <property type="entry name" value="Ankyrin repeat"/>
    <property type="match status" value="1"/>
</dbReference>
<dbReference type="GO" id="GO:0008800">
    <property type="term" value="F:beta-lactamase activity"/>
    <property type="evidence" value="ECO:0007669"/>
    <property type="project" value="UniProtKB-EC"/>
</dbReference>
<dbReference type="OrthoDB" id="5504283at2"/>
<feature type="domain" description="Zinc-ribbon" evidence="9">
    <location>
        <begin position="2"/>
        <end position="23"/>
    </location>
</feature>
<dbReference type="InterPro" id="IPR036770">
    <property type="entry name" value="Ankyrin_rpt-contain_sf"/>
</dbReference>
<evidence type="ECO:0000259" key="9">
    <source>
        <dbReference type="Pfam" id="PF13240"/>
    </source>
</evidence>
<evidence type="ECO:0000256" key="8">
    <source>
        <dbReference type="SAM" id="Phobius"/>
    </source>
</evidence>
<comment type="catalytic activity">
    <reaction evidence="1">
        <text>a beta-lactam + H2O = a substituted beta-amino acid</text>
        <dbReference type="Rhea" id="RHEA:20401"/>
        <dbReference type="ChEBI" id="CHEBI:15377"/>
        <dbReference type="ChEBI" id="CHEBI:35627"/>
        <dbReference type="ChEBI" id="CHEBI:140347"/>
        <dbReference type="EC" id="3.5.2.6"/>
    </reaction>
</comment>
<dbReference type="InterPro" id="IPR011990">
    <property type="entry name" value="TPR-like_helical_dom_sf"/>
</dbReference>
<evidence type="ECO:0000313" key="11">
    <source>
        <dbReference type="Proteomes" id="UP000199411"/>
    </source>
</evidence>
<evidence type="ECO:0000256" key="7">
    <source>
        <dbReference type="PROSITE-ProRule" id="PRU00023"/>
    </source>
</evidence>
<dbReference type="Pfam" id="PF08238">
    <property type="entry name" value="Sel1"/>
    <property type="match status" value="2"/>
</dbReference>
<keyword evidence="3" id="KW-0677">Repeat</keyword>
<evidence type="ECO:0000256" key="3">
    <source>
        <dbReference type="ARBA" id="ARBA00022737"/>
    </source>
</evidence>
<dbReference type="InterPro" id="IPR026870">
    <property type="entry name" value="Zinc_ribbon_dom"/>
</dbReference>
<dbReference type="PANTHER" id="PTHR24171">
    <property type="entry name" value="ANKYRIN REPEAT DOMAIN-CONTAINING PROTEIN 39-RELATED"/>
    <property type="match status" value="1"/>
</dbReference>
<evidence type="ECO:0000256" key="4">
    <source>
        <dbReference type="ARBA" id="ARBA00023043"/>
    </source>
</evidence>
<feature type="transmembrane region" description="Helical" evidence="8">
    <location>
        <begin position="59"/>
        <end position="80"/>
    </location>
</feature>
<dbReference type="Proteomes" id="UP000199411">
    <property type="component" value="Unassembled WGS sequence"/>
</dbReference>
<dbReference type="SUPFAM" id="SSF81901">
    <property type="entry name" value="HCP-like"/>
    <property type="match status" value="1"/>
</dbReference>
<evidence type="ECO:0000256" key="6">
    <source>
        <dbReference type="ARBA" id="ARBA00023251"/>
    </source>
</evidence>
<dbReference type="PROSITE" id="PS50088">
    <property type="entry name" value="ANK_REPEAT"/>
    <property type="match status" value="1"/>
</dbReference>
<dbReference type="EC" id="3.5.2.6" evidence="2"/>
<evidence type="ECO:0000256" key="5">
    <source>
        <dbReference type="ARBA" id="ARBA00023157"/>
    </source>
</evidence>
<keyword evidence="11" id="KW-1185">Reference proteome</keyword>
<reference evidence="11" key="1">
    <citation type="submission" date="2016-10" db="EMBL/GenBank/DDBJ databases">
        <authorList>
            <person name="Varghese N."/>
            <person name="Submissions S."/>
        </authorList>
    </citation>
    <scope>NUCLEOTIDE SEQUENCE [LARGE SCALE GENOMIC DNA]</scope>
    <source>
        <strain evidence="11">DSM 8415</strain>
    </source>
</reference>
<dbReference type="SMART" id="SM00671">
    <property type="entry name" value="SEL1"/>
    <property type="match status" value="1"/>
</dbReference>
<keyword evidence="6" id="KW-0046">Antibiotic resistance</keyword>
<dbReference type="InterPro" id="IPR006597">
    <property type="entry name" value="Sel1-like"/>
</dbReference>
<protein>
    <recommendedName>
        <fullName evidence="2">beta-lactamase</fullName>
        <ecNumber evidence="2">3.5.2.6</ecNumber>
    </recommendedName>
</protein>
<keyword evidence="8" id="KW-0472">Membrane</keyword>